<sequence length="142" mass="16307">MLLKRQENHLHDAIQDADRNNEKRVKAQLSAFTSDLKELKAVAKERHILFIQDVTKVREYVNLKVQEIRKDMSKEIAVVQQDYASLNQKVDIIADVVTKFVKLYEALGPKVEQMSADEVKFFLNINQLLVELKGLVLKSSLG</sequence>
<dbReference type="AlphaFoldDB" id="A0AA35YEY3"/>
<name>A0AA35YEY3_LACSI</name>
<dbReference type="Proteomes" id="UP001177003">
    <property type="component" value="Chromosome 2"/>
</dbReference>
<organism evidence="1 2">
    <name type="scientific">Lactuca saligna</name>
    <name type="common">Willowleaf lettuce</name>
    <dbReference type="NCBI Taxonomy" id="75948"/>
    <lineage>
        <taxon>Eukaryota</taxon>
        <taxon>Viridiplantae</taxon>
        <taxon>Streptophyta</taxon>
        <taxon>Embryophyta</taxon>
        <taxon>Tracheophyta</taxon>
        <taxon>Spermatophyta</taxon>
        <taxon>Magnoliopsida</taxon>
        <taxon>eudicotyledons</taxon>
        <taxon>Gunneridae</taxon>
        <taxon>Pentapetalae</taxon>
        <taxon>asterids</taxon>
        <taxon>campanulids</taxon>
        <taxon>Asterales</taxon>
        <taxon>Asteraceae</taxon>
        <taxon>Cichorioideae</taxon>
        <taxon>Cichorieae</taxon>
        <taxon>Lactucinae</taxon>
        <taxon>Lactuca</taxon>
    </lineage>
</organism>
<evidence type="ECO:0000313" key="2">
    <source>
        <dbReference type="Proteomes" id="UP001177003"/>
    </source>
</evidence>
<accession>A0AA35YEY3</accession>
<proteinExistence type="predicted"/>
<protein>
    <submittedName>
        <fullName evidence="1">Uncharacterized protein</fullName>
    </submittedName>
</protein>
<dbReference type="EMBL" id="OX465078">
    <property type="protein sequence ID" value="CAI9272208.1"/>
    <property type="molecule type" value="Genomic_DNA"/>
</dbReference>
<reference evidence="1" key="1">
    <citation type="submission" date="2023-04" db="EMBL/GenBank/DDBJ databases">
        <authorList>
            <person name="Vijverberg K."/>
            <person name="Xiong W."/>
            <person name="Schranz E."/>
        </authorList>
    </citation>
    <scope>NUCLEOTIDE SEQUENCE</scope>
</reference>
<gene>
    <name evidence="1" type="ORF">LSALG_LOCUS12449</name>
</gene>
<evidence type="ECO:0000313" key="1">
    <source>
        <dbReference type="EMBL" id="CAI9272208.1"/>
    </source>
</evidence>
<keyword evidence="2" id="KW-1185">Reference proteome</keyword>